<evidence type="ECO:0000256" key="1">
    <source>
        <dbReference type="SAM" id="Coils"/>
    </source>
</evidence>
<keyword evidence="4" id="KW-1185">Reference proteome</keyword>
<protein>
    <recommendedName>
        <fullName evidence="5">DUF4200 domain-containing protein</fullName>
    </recommendedName>
</protein>
<feature type="compositionally biased region" description="Basic residues" evidence="2">
    <location>
        <begin position="1"/>
        <end position="19"/>
    </location>
</feature>
<dbReference type="InParanoid" id="A0A0L0HLQ7"/>
<dbReference type="AlphaFoldDB" id="A0A0L0HLQ7"/>
<dbReference type="Proteomes" id="UP000053201">
    <property type="component" value="Unassembled WGS sequence"/>
</dbReference>
<evidence type="ECO:0000256" key="2">
    <source>
        <dbReference type="SAM" id="MobiDB-lite"/>
    </source>
</evidence>
<dbReference type="VEuPathDB" id="FungiDB:SPPG_02499"/>
<dbReference type="GeneID" id="27686080"/>
<sequence>MTSKHGSRTAKKPPPKKQKLLSELLTVPRNAKQRALMETAQEESDYEEEEPLPGKDDSQSQGLSDLLGLFQAQFKKKNAQRTKKAESEHDAKLQMTVEQMKNYIAEREEERDDKIEGRKRKYEETWEHQATTMTAFTTDYERVLKGWAAIIDLLDTHHTGTFKARQEFHMDMDEQTKSHAVQAAHQFTIIQKQIHAAKKEAQELIKESYDTSHIRKAIQLLLNA</sequence>
<evidence type="ECO:0000313" key="4">
    <source>
        <dbReference type="Proteomes" id="UP000053201"/>
    </source>
</evidence>
<dbReference type="EMBL" id="KQ257453">
    <property type="protein sequence ID" value="KND01993.1"/>
    <property type="molecule type" value="Genomic_DNA"/>
</dbReference>
<keyword evidence="1" id="KW-0175">Coiled coil</keyword>
<name>A0A0L0HLQ7_SPIPD</name>
<evidence type="ECO:0000313" key="3">
    <source>
        <dbReference type="EMBL" id="KND01993.1"/>
    </source>
</evidence>
<proteinExistence type="predicted"/>
<feature type="coiled-coil region" evidence="1">
    <location>
        <begin position="93"/>
        <end position="125"/>
    </location>
</feature>
<dbReference type="RefSeq" id="XP_016610032.1">
    <property type="nucleotide sequence ID" value="XM_016750786.1"/>
</dbReference>
<reference evidence="3 4" key="1">
    <citation type="submission" date="2009-08" db="EMBL/GenBank/DDBJ databases">
        <title>The Genome Sequence of Spizellomyces punctatus strain DAOM BR117.</title>
        <authorList>
            <consortium name="The Broad Institute Genome Sequencing Platform"/>
            <person name="Russ C."/>
            <person name="Cuomo C."/>
            <person name="Shea T."/>
            <person name="Young S.K."/>
            <person name="Zeng Q."/>
            <person name="Koehrsen M."/>
            <person name="Haas B."/>
            <person name="Borodovsky M."/>
            <person name="Guigo R."/>
            <person name="Alvarado L."/>
            <person name="Berlin A."/>
            <person name="Bochicchio J."/>
            <person name="Borenstein D."/>
            <person name="Chapman S."/>
            <person name="Chen Z."/>
            <person name="Engels R."/>
            <person name="Freedman E."/>
            <person name="Gellesch M."/>
            <person name="Goldberg J."/>
            <person name="Griggs A."/>
            <person name="Gujja S."/>
            <person name="Heiman D."/>
            <person name="Hepburn T."/>
            <person name="Howarth C."/>
            <person name="Jen D."/>
            <person name="Larson L."/>
            <person name="Lewis B."/>
            <person name="Mehta T."/>
            <person name="Park D."/>
            <person name="Pearson M."/>
            <person name="Roberts A."/>
            <person name="Saif S."/>
            <person name="Shenoy N."/>
            <person name="Sisk P."/>
            <person name="Stolte C."/>
            <person name="Sykes S."/>
            <person name="Thomson T."/>
            <person name="Walk T."/>
            <person name="White J."/>
            <person name="Yandava C."/>
            <person name="Burger G."/>
            <person name="Gray M.W."/>
            <person name="Holland P.W.H."/>
            <person name="King N."/>
            <person name="Lang F.B.F."/>
            <person name="Roger A.J."/>
            <person name="Ruiz-Trillo I."/>
            <person name="Lander E."/>
            <person name="Nusbaum C."/>
        </authorList>
    </citation>
    <scope>NUCLEOTIDE SEQUENCE [LARGE SCALE GENOMIC DNA]</scope>
    <source>
        <strain evidence="3 4">DAOM BR117</strain>
    </source>
</reference>
<accession>A0A0L0HLQ7</accession>
<feature type="compositionally biased region" description="Acidic residues" evidence="2">
    <location>
        <begin position="40"/>
        <end position="51"/>
    </location>
</feature>
<dbReference type="OrthoDB" id="10660248at2759"/>
<evidence type="ECO:0008006" key="5">
    <source>
        <dbReference type="Google" id="ProtNLM"/>
    </source>
</evidence>
<gene>
    <name evidence="3" type="ORF">SPPG_02499</name>
</gene>
<feature type="region of interest" description="Disordered" evidence="2">
    <location>
        <begin position="1"/>
        <end position="63"/>
    </location>
</feature>
<organism evidence="3 4">
    <name type="scientific">Spizellomyces punctatus (strain DAOM BR117)</name>
    <dbReference type="NCBI Taxonomy" id="645134"/>
    <lineage>
        <taxon>Eukaryota</taxon>
        <taxon>Fungi</taxon>
        <taxon>Fungi incertae sedis</taxon>
        <taxon>Chytridiomycota</taxon>
        <taxon>Chytridiomycota incertae sedis</taxon>
        <taxon>Chytridiomycetes</taxon>
        <taxon>Spizellomycetales</taxon>
        <taxon>Spizellomycetaceae</taxon>
        <taxon>Spizellomyces</taxon>
    </lineage>
</organism>